<dbReference type="InterPro" id="IPR051564">
    <property type="entry name" value="LRR_receptor-like_kinase"/>
</dbReference>
<sequence>MGSQVSVEGDIYSYDILLFEMFTGLSLTDERFRHGFNLGKHVQVTFPEKIMDITDTKLLSVNDEGEMLYAMENVEDSLVSVIRCGLMCSKESSKERIAMK</sequence>
<reference evidence="1" key="1">
    <citation type="journal article" date="2022" name="Cell">
        <title>Repeat-based holocentromeres influence genome architecture and karyotype evolution.</title>
        <authorList>
            <person name="Hofstatter P.G."/>
            <person name="Thangavel G."/>
            <person name="Lux T."/>
            <person name="Neumann P."/>
            <person name="Vondrak T."/>
            <person name="Novak P."/>
            <person name="Zhang M."/>
            <person name="Costa L."/>
            <person name="Castellani M."/>
            <person name="Scott A."/>
            <person name="Toegelov H."/>
            <person name="Fuchs J."/>
            <person name="Mata-Sucre Y."/>
            <person name="Dias Y."/>
            <person name="Vanzela A.L.L."/>
            <person name="Huettel B."/>
            <person name="Almeida C.C.S."/>
            <person name="Simkova H."/>
            <person name="Souza G."/>
            <person name="Pedrosa-Harand A."/>
            <person name="Macas J."/>
            <person name="Mayer K.F.X."/>
            <person name="Houben A."/>
            <person name="Marques A."/>
        </authorList>
    </citation>
    <scope>NUCLEOTIDE SEQUENCE</scope>
    <source>
        <strain evidence="1">RhyBre1mFocal</strain>
    </source>
</reference>
<gene>
    <name evidence="1" type="ORF">LUZ63_016879</name>
</gene>
<name>A0A9Q0C196_9POAL</name>
<dbReference type="AlphaFoldDB" id="A0A9Q0C196"/>
<dbReference type="PANTHER" id="PTHR48055">
    <property type="entry name" value="LEUCINE-RICH REPEAT RECEPTOR PROTEIN KINASE EMS1"/>
    <property type="match status" value="1"/>
</dbReference>
<dbReference type="Gene3D" id="1.10.510.10">
    <property type="entry name" value="Transferase(Phosphotransferase) domain 1"/>
    <property type="match status" value="1"/>
</dbReference>
<comment type="caution">
    <text evidence="1">The sequence shown here is derived from an EMBL/GenBank/DDBJ whole genome shotgun (WGS) entry which is preliminary data.</text>
</comment>
<proteinExistence type="predicted"/>
<keyword evidence="2" id="KW-1185">Reference proteome</keyword>
<dbReference type="OrthoDB" id="597908at2759"/>
<protein>
    <submittedName>
        <fullName evidence="1">Uncharacterized protein</fullName>
    </submittedName>
</protein>
<dbReference type="EMBL" id="JAMQYH010000005">
    <property type="protein sequence ID" value="KAJ1685489.1"/>
    <property type="molecule type" value="Genomic_DNA"/>
</dbReference>
<dbReference type="GO" id="GO:0016020">
    <property type="term" value="C:membrane"/>
    <property type="evidence" value="ECO:0007669"/>
    <property type="project" value="TreeGrafter"/>
</dbReference>
<dbReference type="Proteomes" id="UP001151287">
    <property type="component" value="Unassembled WGS sequence"/>
</dbReference>
<evidence type="ECO:0000313" key="2">
    <source>
        <dbReference type="Proteomes" id="UP001151287"/>
    </source>
</evidence>
<dbReference type="PANTHER" id="PTHR48055:SF55">
    <property type="entry name" value="PROTEIN KINASE DOMAIN-CONTAINING PROTEIN"/>
    <property type="match status" value="1"/>
</dbReference>
<organism evidence="1 2">
    <name type="scientific">Rhynchospora breviuscula</name>
    <dbReference type="NCBI Taxonomy" id="2022672"/>
    <lineage>
        <taxon>Eukaryota</taxon>
        <taxon>Viridiplantae</taxon>
        <taxon>Streptophyta</taxon>
        <taxon>Embryophyta</taxon>
        <taxon>Tracheophyta</taxon>
        <taxon>Spermatophyta</taxon>
        <taxon>Magnoliopsida</taxon>
        <taxon>Liliopsida</taxon>
        <taxon>Poales</taxon>
        <taxon>Cyperaceae</taxon>
        <taxon>Cyperoideae</taxon>
        <taxon>Rhynchosporeae</taxon>
        <taxon>Rhynchospora</taxon>
    </lineage>
</organism>
<accession>A0A9Q0C196</accession>
<evidence type="ECO:0000313" key="1">
    <source>
        <dbReference type="EMBL" id="KAJ1685489.1"/>
    </source>
</evidence>